<gene>
    <name evidence="2" type="ordered locus">KNP414_06215</name>
</gene>
<sequence>MKLLKFPKHAAALYALGFILNLFLPSTGYACSCMRPQSVQAEFDRSEAVFAGRVLEVKEQRSFSGSLTKAVLFDVNRIWKGGQETQLMVHTGGGGGDCGYDFEEGRDYLVYANPSDMYGSKKLVTIICDLTKELVLAQEDAALLGEGRLPTEQVDLMGIRSRTYWIIGFGAAVAAWFFCRGRRKRIGKSS</sequence>
<dbReference type="AlphaFoldDB" id="F8FIJ5"/>
<evidence type="ECO:0000313" key="3">
    <source>
        <dbReference type="Proteomes" id="UP000006620"/>
    </source>
</evidence>
<accession>F8FIJ5</accession>
<reference evidence="3" key="1">
    <citation type="submission" date="2011-06" db="EMBL/GenBank/DDBJ databases">
        <title>Complete genome sequence of Paenibacillus mucilaginosus KNP414.</title>
        <authorList>
            <person name="Wang J."/>
            <person name="Hu S."/>
            <person name="Hu X."/>
            <person name="Zhang B."/>
            <person name="Dong D."/>
            <person name="Zhang S."/>
            <person name="Zhao K."/>
            <person name="Wu D."/>
        </authorList>
    </citation>
    <scope>NUCLEOTIDE SEQUENCE [LARGE SCALE GENOMIC DNA]</scope>
    <source>
        <strain evidence="3">KNP414</strain>
    </source>
</reference>
<keyword evidence="1" id="KW-0472">Membrane</keyword>
<dbReference type="RefSeq" id="WP_013919882.1">
    <property type="nucleotide sequence ID" value="NC_015690.1"/>
</dbReference>
<protein>
    <recommendedName>
        <fullName evidence="4">CbiN domain protein</fullName>
    </recommendedName>
</protein>
<dbReference type="HOGENOM" id="CLU_1329515_0_0_9"/>
<evidence type="ECO:0000313" key="2">
    <source>
        <dbReference type="EMBL" id="AEI44738.1"/>
    </source>
</evidence>
<dbReference type="EMBL" id="CP002869">
    <property type="protein sequence ID" value="AEI44738.1"/>
    <property type="molecule type" value="Genomic_DNA"/>
</dbReference>
<dbReference type="SUPFAM" id="SSF50242">
    <property type="entry name" value="TIMP-like"/>
    <property type="match status" value="1"/>
</dbReference>
<name>F8FIJ5_PAEMK</name>
<organism evidence="2 3">
    <name type="scientific">Paenibacillus mucilaginosus (strain KNP414)</name>
    <dbReference type="NCBI Taxonomy" id="1036673"/>
    <lineage>
        <taxon>Bacteria</taxon>
        <taxon>Bacillati</taxon>
        <taxon>Bacillota</taxon>
        <taxon>Bacilli</taxon>
        <taxon>Bacillales</taxon>
        <taxon>Paenibacillaceae</taxon>
        <taxon>Paenibacillus</taxon>
    </lineage>
</organism>
<reference evidence="2 3" key="2">
    <citation type="journal article" date="2013" name="Genome Announc.">
        <title>Genome Sequence of Growth-Improving Paenibacillus mucilaginosus Strain KNP414.</title>
        <authorList>
            <person name="Lu J.J."/>
            <person name="Wang J.F."/>
            <person name="Hu X.F."/>
        </authorList>
    </citation>
    <scope>NUCLEOTIDE SEQUENCE [LARGE SCALE GENOMIC DNA]</scope>
    <source>
        <strain evidence="2 3">KNP414</strain>
    </source>
</reference>
<keyword evidence="1" id="KW-1133">Transmembrane helix</keyword>
<dbReference type="InterPro" id="IPR008993">
    <property type="entry name" value="TIMP-like_OB-fold"/>
</dbReference>
<feature type="transmembrane region" description="Helical" evidence="1">
    <location>
        <begin position="163"/>
        <end position="179"/>
    </location>
</feature>
<proteinExistence type="predicted"/>
<keyword evidence="1" id="KW-0812">Transmembrane</keyword>
<dbReference type="KEGG" id="pms:KNP414_06215"/>
<evidence type="ECO:0000256" key="1">
    <source>
        <dbReference type="SAM" id="Phobius"/>
    </source>
</evidence>
<dbReference type="Gene3D" id="2.40.50.120">
    <property type="match status" value="1"/>
</dbReference>
<evidence type="ECO:0008006" key="4">
    <source>
        <dbReference type="Google" id="ProtNLM"/>
    </source>
</evidence>
<dbReference type="PROSITE" id="PS51257">
    <property type="entry name" value="PROKAR_LIPOPROTEIN"/>
    <property type="match status" value="1"/>
</dbReference>
<dbReference type="Proteomes" id="UP000006620">
    <property type="component" value="Chromosome"/>
</dbReference>